<feature type="compositionally biased region" description="Gly residues" evidence="1">
    <location>
        <begin position="51"/>
        <end position="61"/>
    </location>
</feature>
<protein>
    <submittedName>
        <fullName evidence="2">Uncharacterized protein</fullName>
    </submittedName>
</protein>
<sequence length="159" mass="17010">MCMAGLKPEIAAAVKIFESDTLRAVFRLAGHKEEELASWRNVIGRYPKSGGGGHAGVGSSGNGSTTITVSGGASAPPGAVAPAAWLGPRTLPKGFVRLSLAEIDQKRREGKCFNCDERFTIGHKCAKPDLMMLVGRWEDEAEEDAAEGRGEDRVEDWQP</sequence>
<feature type="compositionally biased region" description="Basic and acidic residues" evidence="1">
    <location>
        <begin position="146"/>
        <end position="159"/>
    </location>
</feature>
<evidence type="ECO:0000313" key="2">
    <source>
        <dbReference type="EMBL" id="CAL1390344.1"/>
    </source>
</evidence>
<name>A0AAV2EWY8_9ROSI</name>
<evidence type="ECO:0000313" key="3">
    <source>
        <dbReference type="Proteomes" id="UP001497516"/>
    </source>
</evidence>
<accession>A0AAV2EWY8</accession>
<dbReference type="EMBL" id="OZ034818">
    <property type="protein sequence ID" value="CAL1390344.1"/>
    <property type="molecule type" value="Genomic_DNA"/>
</dbReference>
<keyword evidence="3" id="KW-1185">Reference proteome</keyword>
<dbReference type="Proteomes" id="UP001497516">
    <property type="component" value="Chromosome 5"/>
</dbReference>
<feature type="region of interest" description="Disordered" evidence="1">
    <location>
        <begin position="51"/>
        <end position="74"/>
    </location>
</feature>
<gene>
    <name evidence="2" type="ORF">LTRI10_LOCUS31138</name>
</gene>
<reference evidence="2 3" key="1">
    <citation type="submission" date="2024-04" db="EMBL/GenBank/DDBJ databases">
        <authorList>
            <person name="Fracassetti M."/>
        </authorList>
    </citation>
    <scope>NUCLEOTIDE SEQUENCE [LARGE SCALE GENOMIC DNA]</scope>
</reference>
<organism evidence="2 3">
    <name type="scientific">Linum trigynum</name>
    <dbReference type="NCBI Taxonomy" id="586398"/>
    <lineage>
        <taxon>Eukaryota</taxon>
        <taxon>Viridiplantae</taxon>
        <taxon>Streptophyta</taxon>
        <taxon>Embryophyta</taxon>
        <taxon>Tracheophyta</taxon>
        <taxon>Spermatophyta</taxon>
        <taxon>Magnoliopsida</taxon>
        <taxon>eudicotyledons</taxon>
        <taxon>Gunneridae</taxon>
        <taxon>Pentapetalae</taxon>
        <taxon>rosids</taxon>
        <taxon>fabids</taxon>
        <taxon>Malpighiales</taxon>
        <taxon>Linaceae</taxon>
        <taxon>Linum</taxon>
    </lineage>
</organism>
<feature type="region of interest" description="Disordered" evidence="1">
    <location>
        <begin position="138"/>
        <end position="159"/>
    </location>
</feature>
<proteinExistence type="predicted"/>
<dbReference type="AlphaFoldDB" id="A0AAV2EWY8"/>
<evidence type="ECO:0000256" key="1">
    <source>
        <dbReference type="SAM" id="MobiDB-lite"/>
    </source>
</evidence>